<keyword evidence="2" id="KW-1185">Reference proteome</keyword>
<reference evidence="1 2" key="1">
    <citation type="submission" date="2015-07" db="EMBL/GenBank/DDBJ databases">
        <title>The genome of Habropoda laboriosa.</title>
        <authorList>
            <person name="Pan H."/>
            <person name="Kapheim K."/>
        </authorList>
    </citation>
    <scope>NUCLEOTIDE SEQUENCE [LARGE SCALE GENOMIC DNA]</scope>
    <source>
        <strain evidence="1">0110345459</strain>
    </source>
</reference>
<protein>
    <recommendedName>
        <fullName evidence="3">Histone-lysine N-methyltransferase SETMAR</fullName>
    </recommendedName>
</protein>
<dbReference type="GO" id="GO:0003676">
    <property type="term" value="F:nucleic acid binding"/>
    <property type="evidence" value="ECO:0007669"/>
    <property type="project" value="InterPro"/>
</dbReference>
<dbReference type="EMBL" id="KQ414579">
    <property type="protein sequence ID" value="KOC71122.1"/>
    <property type="molecule type" value="Genomic_DNA"/>
</dbReference>
<proteinExistence type="predicted"/>
<dbReference type="InterPro" id="IPR052709">
    <property type="entry name" value="Transposase-MT_Hybrid"/>
</dbReference>
<accession>A0A0L7RJI6</accession>
<name>A0A0L7RJI6_9HYME</name>
<organism evidence="1 2">
    <name type="scientific">Habropoda laboriosa</name>
    <dbReference type="NCBI Taxonomy" id="597456"/>
    <lineage>
        <taxon>Eukaryota</taxon>
        <taxon>Metazoa</taxon>
        <taxon>Ecdysozoa</taxon>
        <taxon>Arthropoda</taxon>
        <taxon>Hexapoda</taxon>
        <taxon>Insecta</taxon>
        <taxon>Pterygota</taxon>
        <taxon>Neoptera</taxon>
        <taxon>Endopterygota</taxon>
        <taxon>Hymenoptera</taxon>
        <taxon>Apocrita</taxon>
        <taxon>Aculeata</taxon>
        <taxon>Apoidea</taxon>
        <taxon>Anthophila</taxon>
        <taxon>Apidae</taxon>
        <taxon>Habropoda</taxon>
    </lineage>
</organism>
<dbReference type="Gene3D" id="3.30.420.10">
    <property type="entry name" value="Ribonuclease H-like superfamily/Ribonuclease H"/>
    <property type="match status" value="1"/>
</dbReference>
<dbReference type="PANTHER" id="PTHR46060">
    <property type="entry name" value="MARINER MOS1 TRANSPOSASE-LIKE PROTEIN"/>
    <property type="match status" value="1"/>
</dbReference>
<evidence type="ECO:0000313" key="2">
    <source>
        <dbReference type="Proteomes" id="UP000053825"/>
    </source>
</evidence>
<gene>
    <name evidence="1" type="ORF">WH47_01765</name>
</gene>
<evidence type="ECO:0000313" key="1">
    <source>
        <dbReference type="EMBL" id="KOC71122.1"/>
    </source>
</evidence>
<evidence type="ECO:0008006" key="3">
    <source>
        <dbReference type="Google" id="ProtNLM"/>
    </source>
</evidence>
<dbReference type="InterPro" id="IPR036397">
    <property type="entry name" value="RNaseH_sf"/>
</dbReference>
<dbReference type="AlphaFoldDB" id="A0A0L7RJI6"/>
<dbReference type="PANTHER" id="PTHR46060:SF1">
    <property type="entry name" value="MARINER MOS1 TRANSPOSASE-LIKE PROTEIN"/>
    <property type="match status" value="1"/>
</dbReference>
<dbReference type="Proteomes" id="UP000053825">
    <property type="component" value="Unassembled WGS sequence"/>
</dbReference>
<sequence length="93" mass="11074">MCFVLRVAFEKRSHSVRRVYCAQLERLREAAAVKCSGFLNRNEVIYHHDKNVQKILREFDWEVLSHPLYFPDIGPTNYHLFCALQYFLVGKKI</sequence>
<dbReference type="STRING" id="597456.A0A0L7RJI6"/>